<dbReference type="InterPro" id="IPR037120">
    <property type="entry name" value="Haem_peroxidase_sf_animal"/>
</dbReference>
<keyword evidence="1" id="KW-0560">Oxidoreductase</keyword>
<feature type="non-terminal residue" evidence="1">
    <location>
        <position position="1"/>
    </location>
</feature>
<accession>A0A091NDC7</accession>
<name>A0A091NDC7_9PASS</name>
<dbReference type="Gene3D" id="1.10.640.10">
    <property type="entry name" value="Haem peroxidase domain superfamily, animal type"/>
    <property type="match status" value="1"/>
</dbReference>
<keyword evidence="1" id="KW-0575">Peroxidase</keyword>
<evidence type="ECO:0000313" key="1">
    <source>
        <dbReference type="EMBL" id="KFP87501.1"/>
    </source>
</evidence>
<dbReference type="InterPro" id="IPR019791">
    <property type="entry name" value="Haem_peroxidase_animal"/>
</dbReference>
<dbReference type="PRINTS" id="PR00457">
    <property type="entry name" value="ANPEROXIDASE"/>
</dbReference>
<dbReference type="GO" id="GO:0006979">
    <property type="term" value="P:response to oxidative stress"/>
    <property type="evidence" value="ECO:0007669"/>
    <property type="project" value="InterPro"/>
</dbReference>
<dbReference type="SUPFAM" id="SSF48113">
    <property type="entry name" value="Heme-dependent peroxidases"/>
    <property type="match status" value="1"/>
</dbReference>
<dbReference type="GO" id="GO:0004601">
    <property type="term" value="F:peroxidase activity"/>
    <property type="evidence" value="ECO:0007669"/>
    <property type="project" value="UniProtKB-KW"/>
</dbReference>
<dbReference type="AlphaFoldDB" id="A0A091NDC7"/>
<reference evidence="1 2" key="1">
    <citation type="submission" date="2014-04" db="EMBL/GenBank/DDBJ databases">
        <title>Genome evolution of avian class.</title>
        <authorList>
            <person name="Zhang G."/>
            <person name="Li C."/>
        </authorList>
    </citation>
    <scope>NUCLEOTIDE SEQUENCE [LARGE SCALE GENOMIC DNA]</scope>
    <source>
        <strain evidence="1">BGI_N310</strain>
    </source>
</reference>
<dbReference type="InterPro" id="IPR010255">
    <property type="entry name" value="Haem_peroxidase_sf"/>
</dbReference>
<dbReference type="Proteomes" id="UP000053537">
    <property type="component" value="Unassembled WGS sequence"/>
</dbReference>
<feature type="non-terminal residue" evidence="1">
    <location>
        <position position="400"/>
    </location>
</feature>
<dbReference type="GO" id="GO:0020037">
    <property type="term" value="F:heme binding"/>
    <property type="evidence" value="ECO:0007669"/>
    <property type="project" value="InterPro"/>
</dbReference>
<dbReference type="GO" id="GO:0042742">
    <property type="term" value="P:defense response to bacterium"/>
    <property type="evidence" value="ECO:0007669"/>
    <property type="project" value="TreeGrafter"/>
</dbReference>
<keyword evidence="2" id="KW-1185">Reference proteome</keyword>
<organism evidence="1 2">
    <name type="scientific">Acanthisitta chloris</name>
    <name type="common">rifleman</name>
    <dbReference type="NCBI Taxonomy" id="57068"/>
    <lineage>
        <taxon>Eukaryota</taxon>
        <taxon>Metazoa</taxon>
        <taxon>Chordata</taxon>
        <taxon>Craniata</taxon>
        <taxon>Vertebrata</taxon>
        <taxon>Euteleostomi</taxon>
        <taxon>Archelosauria</taxon>
        <taxon>Archosauria</taxon>
        <taxon>Dinosauria</taxon>
        <taxon>Saurischia</taxon>
        <taxon>Theropoda</taxon>
        <taxon>Coelurosauria</taxon>
        <taxon>Aves</taxon>
        <taxon>Neognathae</taxon>
        <taxon>Neoaves</taxon>
        <taxon>Telluraves</taxon>
        <taxon>Australaves</taxon>
        <taxon>Passeriformes</taxon>
        <taxon>Acanthisittidae</taxon>
        <taxon>Acanthisitta</taxon>
    </lineage>
</organism>
<gene>
    <name evidence="1" type="ORF">N310_01968</name>
</gene>
<dbReference type="PANTHER" id="PTHR11475:SF135">
    <property type="entry name" value="EOSINOPHIL PEROXIDASE"/>
    <property type="match status" value="1"/>
</dbReference>
<dbReference type="PROSITE" id="PS50292">
    <property type="entry name" value="PEROXIDASE_3"/>
    <property type="match status" value="1"/>
</dbReference>
<sequence>VLSDFSLLSIINEAKQQVDTAYLQARQSLKRKLEEQHANPMDFLKHLKDPVGKTRSAVRAADYMETTLKLLKEKLHLPGEERFNVTDLLSRRHKEMISKGTGCDYQTRSIRCPKRDMYRTITGQCNNRKHSHWGSSNRGFARWLPAVYEDGVSIPRGAIAGKEYNGFPLPLVRQVSNEIAHTANENVTADQELSLVFMHWGQWVNHDIDLAPASGEGASLELLCHTECAFKPPCFPIKFPPDDPRKLRPNVCMPFVQSASACNPTSFIREQLNAASSYIDVSTLYGSDDSLARSLRNSTNQLGLMAVNQNFTDAGLEFLPFENVTKSVCVLTNKTANIPCFKAGDKRVTENLGLSAMHTIFLREHNRLVRELRQLNPHWDGEKLYQESRKIVVAINQVLS</sequence>
<dbReference type="EMBL" id="KK845896">
    <property type="protein sequence ID" value="KFP87501.1"/>
    <property type="molecule type" value="Genomic_DNA"/>
</dbReference>
<dbReference type="PANTHER" id="PTHR11475">
    <property type="entry name" value="OXIDASE/PEROXIDASE"/>
    <property type="match status" value="1"/>
</dbReference>
<dbReference type="GO" id="GO:0005615">
    <property type="term" value="C:extracellular space"/>
    <property type="evidence" value="ECO:0007669"/>
    <property type="project" value="TreeGrafter"/>
</dbReference>
<evidence type="ECO:0000313" key="2">
    <source>
        <dbReference type="Proteomes" id="UP000053537"/>
    </source>
</evidence>
<dbReference type="Pfam" id="PF03098">
    <property type="entry name" value="An_peroxidase"/>
    <property type="match status" value="1"/>
</dbReference>
<protein>
    <submittedName>
        <fullName evidence="1">Myeloperoxidase</fullName>
    </submittedName>
</protein>
<proteinExistence type="predicted"/>